<feature type="compositionally biased region" description="Basic and acidic residues" evidence="10">
    <location>
        <begin position="451"/>
        <end position="465"/>
    </location>
</feature>
<feature type="region of interest" description="Disordered" evidence="10">
    <location>
        <begin position="342"/>
        <end position="361"/>
    </location>
</feature>
<evidence type="ECO:0000256" key="9">
    <source>
        <dbReference type="PROSITE-ProRule" id="PRU10141"/>
    </source>
</evidence>
<dbReference type="PROSITE" id="PS50011">
    <property type="entry name" value="PROTEIN_KINASE_DOM"/>
    <property type="match status" value="1"/>
</dbReference>
<feature type="region of interest" description="Disordered" evidence="10">
    <location>
        <begin position="523"/>
        <end position="564"/>
    </location>
</feature>
<dbReference type="EMBL" id="QXFY01000337">
    <property type="protein sequence ID" value="KAE9347468.1"/>
    <property type="molecule type" value="Genomic_DNA"/>
</dbReference>
<evidence type="ECO:0000256" key="1">
    <source>
        <dbReference type="ARBA" id="ARBA00012513"/>
    </source>
</evidence>
<evidence type="ECO:0000256" key="5">
    <source>
        <dbReference type="ARBA" id="ARBA00022777"/>
    </source>
</evidence>
<dbReference type="PANTHER" id="PTHR44899:SF3">
    <property type="entry name" value="SERINE_THREONINE-PROTEIN KINASE NEK1"/>
    <property type="match status" value="1"/>
</dbReference>
<dbReference type="InterPro" id="IPR008271">
    <property type="entry name" value="Ser/Thr_kinase_AS"/>
</dbReference>
<dbReference type="SUPFAM" id="SSF56112">
    <property type="entry name" value="Protein kinase-like (PK-like)"/>
    <property type="match status" value="1"/>
</dbReference>
<dbReference type="FunFam" id="1.10.510.10:FF:001127">
    <property type="entry name" value="NEK protein kinase"/>
    <property type="match status" value="1"/>
</dbReference>
<accession>A0A6G0S226</accession>
<dbReference type="Pfam" id="PF00069">
    <property type="entry name" value="Pkinase"/>
    <property type="match status" value="1"/>
</dbReference>
<feature type="domain" description="Protein kinase" evidence="11">
    <location>
        <begin position="4"/>
        <end position="288"/>
    </location>
</feature>
<evidence type="ECO:0000256" key="8">
    <source>
        <dbReference type="ARBA" id="ARBA00048679"/>
    </source>
</evidence>
<keyword evidence="6 9" id="KW-0067">ATP-binding</keyword>
<reference evidence="12 13" key="1">
    <citation type="submission" date="2018-09" db="EMBL/GenBank/DDBJ databases">
        <title>Genomic investigation of the strawberry pathogen Phytophthora fragariae indicates pathogenicity is determined by transcriptional variation in three key races.</title>
        <authorList>
            <person name="Adams T.M."/>
            <person name="Armitage A.D."/>
            <person name="Sobczyk M.K."/>
            <person name="Bates H.J."/>
            <person name="Dunwell J.M."/>
            <person name="Nellist C.F."/>
            <person name="Harrison R.J."/>
        </authorList>
    </citation>
    <scope>NUCLEOTIDE SEQUENCE [LARGE SCALE GENOMIC DNA]</scope>
    <source>
        <strain evidence="12 13">NOV-77</strain>
    </source>
</reference>
<keyword evidence="5" id="KW-0418">Kinase</keyword>
<evidence type="ECO:0000256" key="4">
    <source>
        <dbReference type="ARBA" id="ARBA00022741"/>
    </source>
</evidence>
<dbReference type="InterPro" id="IPR017441">
    <property type="entry name" value="Protein_kinase_ATP_BS"/>
</dbReference>
<keyword evidence="4 9" id="KW-0547">Nucleotide-binding</keyword>
<comment type="catalytic activity">
    <reaction evidence="7">
        <text>L-threonyl-[protein] + ATP = O-phospho-L-threonyl-[protein] + ADP + H(+)</text>
        <dbReference type="Rhea" id="RHEA:46608"/>
        <dbReference type="Rhea" id="RHEA-COMP:11060"/>
        <dbReference type="Rhea" id="RHEA-COMP:11605"/>
        <dbReference type="ChEBI" id="CHEBI:15378"/>
        <dbReference type="ChEBI" id="CHEBI:30013"/>
        <dbReference type="ChEBI" id="CHEBI:30616"/>
        <dbReference type="ChEBI" id="CHEBI:61977"/>
        <dbReference type="ChEBI" id="CHEBI:456216"/>
        <dbReference type="EC" id="2.7.11.1"/>
    </reaction>
</comment>
<dbReference type="PANTHER" id="PTHR44899">
    <property type="entry name" value="CAMK FAMILY PROTEIN KINASE"/>
    <property type="match status" value="1"/>
</dbReference>
<feature type="binding site" evidence="9">
    <location>
        <position position="43"/>
    </location>
    <ligand>
        <name>ATP</name>
        <dbReference type="ChEBI" id="CHEBI:30616"/>
    </ligand>
</feature>
<evidence type="ECO:0000256" key="6">
    <source>
        <dbReference type="ARBA" id="ARBA00022840"/>
    </source>
</evidence>
<evidence type="ECO:0000256" key="2">
    <source>
        <dbReference type="ARBA" id="ARBA00022527"/>
    </source>
</evidence>
<name>A0A6G0S226_9STRA</name>
<comment type="caution">
    <text evidence="12">The sequence shown here is derived from an EMBL/GenBank/DDBJ whole genome shotgun (WGS) entry which is preliminary data.</text>
</comment>
<gene>
    <name evidence="12" type="ORF">PF008_g7795</name>
</gene>
<dbReference type="GO" id="GO:0005524">
    <property type="term" value="F:ATP binding"/>
    <property type="evidence" value="ECO:0007669"/>
    <property type="project" value="UniProtKB-UniRule"/>
</dbReference>
<dbReference type="Gene3D" id="3.30.200.20">
    <property type="entry name" value="Phosphorylase Kinase, domain 1"/>
    <property type="match status" value="1"/>
</dbReference>
<proteinExistence type="predicted"/>
<evidence type="ECO:0000313" key="12">
    <source>
        <dbReference type="EMBL" id="KAE9347468.1"/>
    </source>
</evidence>
<dbReference type="InterPro" id="IPR011009">
    <property type="entry name" value="Kinase-like_dom_sf"/>
</dbReference>
<keyword evidence="2" id="KW-0723">Serine/threonine-protein kinase</keyword>
<dbReference type="AlphaFoldDB" id="A0A6G0S226"/>
<dbReference type="InterPro" id="IPR000719">
    <property type="entry name" value="Prot_kinase_dom"/>
</dbReference>
<organism evidence="12 13">
    <name type="scientific">Phytophthora fragariae</name>
    <dbReference type="NCBI Taxonomy" id="53985"/>
    <lineage>
        <taxon>Eukaryota</taxon>
        <taxon>Sar</taxon>
        <taxon>Stramenopiles</taxon>
        <taxon>Oomycota</taxon>
        <taxon>Peronosporomycetes</taxon>
        <taxon>Peronosporales</taxon>
        <taxon>Peronosporaceae</taxon>
        <taxon>Phytophthora</taxon>
    </lineage>
</organism>
<dbReference type="EC" id="2.7.11.1" evidence="1"/>
<feature type="region of interest" description="Disordered" evidence="10">
    <location>
        <begin position="381"/>
        <end position="404"/>
    </location>
</feature>
<evidence type="ECO:0000256" key="7">
    <source>
        <dbReference type="ARBA" id="ARBA00047899"/>
    </source>
</evidence>
<dbReference type="CDD" id="cd08215">
    <property type="entry name" value="STKc_Nek"/>
    <property type="match status" value="1"/>
</dbReference>
<protein>
    <recommendedName>
        <fullName evidence="1">non-specific serine/threonine protein kinase</fullName>
        <ecNumber evidence="1">2.7.11.1</ecNumber>
    </recommendedName>
</protein>
<comment type="catalytic activity">
    <reaction evidence="8">
        <text>L-seryl-[protein] + ATP = O-phospho-L-seryl-[protein] + ADP + H(+)</text>
        <dbReference type="Rhea" id="RHEA:17989"/>
        <dbReference type="Rhea" id="RHEA-COMP:9863"/>
        <dbReference type="Rhea" id="RHEA-COMP:11604"/>
        <dbReference type="ChEBI" id="CHEBI:15378"/>
        <dbReference type="ChEBI" id="CHEBI:29999"/>
        <dbReference type="ChEBI" id="CHEBI:30616"/>
        <dbReference type="ChEBI" id="CHEBI:83421"/>
        <dbReference type="ChEBI" id="CHEBI:456216"/>
        <dbReference type="EC" id="2.7.11.1"/>
    </reaction>
</comment>
<dbReference type="PROSITE" id="PS00107">
    <property type="entry name" value="PROTEIN_KINASE_ATP"/>
    <property type="match status" value="1"/>
</dbReference>
<feature type="region of interest" description="Disordered" evidence="10">
    <location>
        <begin position="443"/>
        <end position="467"/>
    </location>
</feature>
<evidence type="ECO:0000259" key="11">
    <source>
        <dbReference type="PROSITE" id="PS50011"/>
    </source>
</evidence>
<sequence>MDKYVKVRKIGQGSFGCAYLATRNVADSTESSDRLSKHQFVIKEVVLDPRDQASAQREARLLAALDHPNIIACKESFLLKTQTPNAAFLGRHQRRPTVLCIVTEFADGGDLSHELARRTSRHEYFEPDDLLGLFVQVCLALKHLHDRKILHRDVKPANIFLTKSGVVKLGDLGVATVLSHTLACAQTSIGTPYYTAPEICLGKRYNAKADVWSLGCVLFEMASFSHAFEGRSQRQLFDNIVRGVTPRLPSCGSLNRIQRELQALVDDMLRKEPRARPSVNQLIRRPLVLARIQSFLSARALASELNHTVLHGENVFRKKMSAEDKVVPIAPLAQHVRRAEPVVTMKPTSRQPQQNLRKTPPLHLRNGKARVASLLGASRKARGLPNGALGRSRPIKKRVQPDRVPARISAVSKLNAPKQRAVPARTKGQASLVSAKSKAKENAAAVAALRDPPRASKTDDKDHAKGKPLSGIAERVAAFNAKWAAQREQLVKNLPPPPPTSLARNVEASKKPKQIPRACPKPVVLGVQGKTPNSSKRTPPPAPINIRRQQAKLKTPGPAPKTRGLAVRDSQLSLREHRLEFQRKTQAEQLNANGKPRTTKASPLDDPVILVQQLPEFKTPPPPPAEQVAVLPPPAPTTLTSSLPEFADKNAELVHVRDSTRTEAEEDDLDLTSLPSMANLEFERMVLQLKSAVESDMNSSEDEIDDEDEQSEELFTPNVPPPPYSLPATTPTPPFSLETLNIAVLEDPAFRLALQKRLQLQSSATEQVQVDSADQLVVDPTALDWMHTYVASLL</sequence>
<keyword evidence="3" id="KW-0808">Transferase</keyword>
<feature type="region of interest" description="Disordered" evidence="10">
    <location>
        <begin position="695"/>
        <end position="725"/>
    </location>
</feature>
<dbReference type="InterPro" id="IPR051131">
    <property type="entry name" value="NEK_Ser/Thr_kinase_NIMA"/>
</dbReference>
<evidence type="ECO:0000256" key="10">
    <source>
        <dbReference type="SAM" id="MobiDB-lite"/>
    </source>
</evidence>
<dbReference type="SMART" id="SM00220">
    <property type="entry name" value="S_TKc"/>
    <property type="match status" value="1"/>
</dbReference>
<evidence type="ECO:0000313" key="13">
    <source>
        <dbReference type="Proteomes" id="UP000486351"/>
    </source>
</evidence>
<evidence type="ECO:0000256" key="3">
    <source>
        <dbReference type="ARBA" id="ARBA00022679"/>
    </source>
</evidence>
<dbReference type="Proteomes" id="UP000486351">
    <property type="component" value="Unassembled WGS sequence"/>
</dbReference>
<feature type="compositionally biased region" description="Polar residues" evidence="10">
    <location>
        <begin position="346"/>
        <end position="357"/>
    </location>
</feature>
<dbReference type="GO" id="GO:0004674">
    <property type="term" value="F:protein serine/threonine kinase activity"/>
    <property type="evidence" value="ECO:0007669"/>
    <property type="project" value="UniProtKB-KW"/>
</dbReference>
<dbReference type="Gene3D" id="1.10.510.10">
    <property type="entry name" value="Transferase(Phosphotransferase) domain 1"/>
    <property type="match status" value="1"/>
</dbReference>
<dbReference type="PROSITE" id="PS00108">
    <property type="entry name" value="PROTEIN_KINASE_ST"/>
    <property type="match status" value="1"/>
</dbReference>
<feature type="compositionally biased region" description="Acidic residues" evidence="10">
    <location>
        <begin position="699"/>
        <end position="712"/>
    </location>
</feature>